<feature type="transmembrane region" description="Helical" evidence="8">
    <location>
        <begin position="156"/>
        <end position="177"/>
    </location>
</feature>
<dbReference type="Proteomes" id="UP000824410">
    <property type="component" value="Unassembled WGS sequence"/>
</dbReference>
<comment type="subcellular location">
    <subcellularLocation>
        <location evidence="1">Cell membrane</location>
        <topology evidence="1">Multi-pass membrane protein</topology>
    </subcellularLocation>
</comment>
<gene>
    <name evidence="9" type="ORF">EX242_13070</name>
</gene>
<keyword evidence="5 8" id="KW-0812">Transmembrane</keyword>
<comment type="similarity">
    <text evidence="2">Belongs to the autoinducer-2 exporter (AI-2E) (TC 2.A.86) family.</text>
</comment>
<evidence type="ECO:0000256" key="8">
    <source>
        <dbReference type="SAM" id="Phobius"/>
    </source>
</evidence>
<evidence type="ECO:0000256" key="1">
    <source>
        <dbReference type="ARBA" id="ARBA00004651"/>
    </source>
</evidence>
<feature type="transmembrane region" description="Helical" evidence="8">
    <location>
        <begin position="20"/>
        <end position="52"/>
    </location>
</feature>
<dbReference type="Pfam" id="PF01594">
    <property type="entry name" value="AI-2E_transport"/>
    <property type="match status" value="1"/>
</dbReference>
<keyword evidence="3" id="KW-0813">Transport</keyword>
<dbReference type="InterPro" id="IPR002549">
    <property type="entry name" value="AI-2E-like"/>
</dbReference>
<evidence type="ECO:0000256" key="3">
    <source>
        <dbReference type="ARBA" id="ARBA00022448"/>
    </source>
</evidence>
<evidence type="ECO:0000256" key="7">
    <source>
        <dbReference type="ARBA" id="ARBA00023136"/>
    </source>
</evidence>
<dbReference type="EMBL" id="SHDO01000010">
    <property type="protein sequence ID" value="MBX6981187.1"/>
    <property type="molecule type" value="Genomic_DNA"/>
</dbReference>
<feature type="transmembrane region" description="Helical" evidence="8">
    <location>
        <begin position="278"/>
        <end position="301"/>
    </location>
</feature>
<evidence type="ECO:0000256" key="6">
    <source>
        <dbReference type="ARBA" id="ARBA00022989"/>
    </source>
</evidence>
<keyword evidence="6 8" id="KW-1133">Transmembrane helix</keyword>
<accession>A0A1J0E852</accession>
<evidence type="ECO:0000256" key="5">
    <source>
        <dbReference type="ARBA" id="ARBA00022692"/>
    </source>
</evidence>
<dbReference type="OrthoDB" id="5562213at2"/>
<evidence type="ECO:0000256" key="4">
    <source>
        <dbReference type="ARBA" id="ARBA00022475"/>
    </source>
</evidence>
<feature type="transmembrane region" description="Helical" evidence="8">
    <location>
        <begin position="64"/>
        <end position="89"/>
    </location>
</feature>
<dbReference type="PANTHER" id="PTHR21716">
    <property type="entry name" value="TRANSMEMBRANE PROTEIN"/>
    <property type="match status" value="1"/>
</dbReference>
<dbReference type="AlphaFoldDB" id="A0A1J0E852"/>
<organism evidence="9 10">
    <name type="scientific">Providencia rettgeri</name>
    <dbReference type="NCBI Taxonomy" id="587"/>
    <lineage>
        <taxon>Bacteria</taxon>
        <taxon>Pseudomonadati</taxon>
        <taxon>Pseudomonadota</taxon>
        <taxon>Gammaproteobacteria</taxon>
        <taxon>Enterobacterales</taxon>
        <taxon>Morganellaceae</taxon>
        <taxon>Providencia</taxon>
    </lineage>
</organism>
<evidence type="ECO:0000313" key="10">
    <source>
        <dbReference type="Proteomes" id="UP000824410"/>
    </source>
</evidence>
<dbReference type="KEGG" id="prg:RB151_024590"/>
<dbReference type="PANTHER" id="PTHR21716:SF53">
    <property type="entry name" value="PERMEASE PERM-RELATED"/>
    <property type="match status" value="1"/>
</dbReference>
<name>A0A1J0E852_PRORE</name>
<evidence type="ECO:0000313" key="9">
    <source>
        <dbReference type="EMBL" id="MBX6981187.1"/>
    </source>
</evidence>
<protein>
    <submittedName>
        <fullName evidence="9">AI-2E family transporter</fullName>
    </submittedName>
</protein>
<comment type="caution">
    <text evidence="9">The sequence shown here is derived from an EMBL/GenBank/DDBJ whole genome shotgun (WGS) entry which is preliminary data.</text>
</comment>
<dbReference type="GO" id="GO:0055085">
    <property type="term" value="P:transmembrane transport"/>
    <property type="evidence" value="ECO:0007669"/>
    <property type="project" value="TreeGrafter"/>
</dbReference>
<dbReference type="RefSeq" id="WP_042843543.1">
    <property type="nucleotide sequence ID" value="NZ_ABEXNG020000006.1"/>
</dbReference>
<proteinExistence type="inferred from homology"/>
<keyword evidence="7 8" id="KW-0472">Membrane</keyword>
<sequence>MLELFLQWYRRRFADPQAVALFTLLVSGFVIIFFFSSILAPLLAAIALAYLLEWPTHLLQRAGLSRSFAVSIILTLFAGISAMVILIIAPTAWQQGINLMADLPNMVNRFNEFAQKLPEQYPALVDVGIIDMMADNLRSRMSGIADSVVKASVASLIGIFTLAVYLVLVPLMTFFLLKDKERISQSFLKLLPKNRLLVGKVWVEMNEQITNYLRGKVTEMVIVGVVTYLCFAYFDLRYSVLLSVLVGVAVLIPYIGAVAATIPVVIVGLFQFGIGSEFWYLMLAYLVIQGLDSNVVVPLLFSEAVNLHPLVIILSVVVFGGLWGVWGVFFAIPLATLIKAVIHVWPEDTNELVK</sequence>
<feature type="transmembrane region" description="Helical" evidence="8">
    <location>
        <begin position="217"/>
        <end position="234"/>
    </location>
</feature>
<evidence type="ECO:0000256" key="2">
    <source>
        <dbReference type="ARBA" id="ARBA00009773"/>
    </source>
</evidence>
<keyword evidence="4" id="KW-1003">Cell membrane</keyword>
<feature type="transmembrane region" description="Helical" evidence="8">
    <location>
        <begin position="307"/>
        <end position="332"/>
    </location>
</feature>
<reference evidence="9" key="1">
    <citation type="submission" date="2019-02" db="EMBL/GenBank/DDBJ databases">
        <title>Genomic characterization of isolates from hospital effluents in KZN, South Africa.</title>
        <authorList>
            <person name="Ntshobeni N."/>
            <person name="Allam M."/>
            <person name="Ismail A."/>
            <person name="Amoako D."/>
            <person name="Essack S."/>
            <person name="Chenia H."/>
        </authorList>
    </citation>
    <scope>NUCLEOTIDE SEQUENCE</scope>
    <source>
        <strain evidence="9">AFE97_S1</strain>
    </source>
</reference>
<dbReference type="GO" id="GO:0005886">
    <property type="term" value="C:plasma membrane"/>
    <property type="evidence" value="ECO:0007669"/>
    <property type="project" value="UniProtKB-SubCell"/>
</dbReference>
<feature type="transmembrane region" description="Helical" evidence="8">
    <location>
        <begin position="240"/>
        <end position="266"/>
    </location>
</feature>